<dbReference type="Pfam" id="PF05627">
    <property type="entry name" value="AvrRpt-cleavage"/>
    <property type="match status" value="2"/>
</dbReference>
<name>A0A200PSE0_MACCD</name>
<keyword evidence="4" id="KW-1185">Reference proteome</keyword>
<feature type="compositionally biased region" description="Polar residues" evidence="1">
    <location>
        <begin position="127"/>
        <end position="143"/>
    </location>
</feature>
<dbReference type="InParanoid" id="A0A200PSE0"/>
<evidence type="ECO:0000259" key="2">
    <source>
        <dbReference type="Pfam" id="PF05627"/>
    </source>
</evidence>
<dbReference type="EMBL" id="MVGT01004199">
    <property type="protein sequence ID" value="OVA01116.1"/>
    <property type="molecule type" value="Genomic_DNA"/>
</dbReference>
<proteinExistence type="predicted"/>
<dbReference type="PANTHER" id="PTHR33159">
    <property type="entry name" value="RPM1-INTERACTING PROTEIN 4 (RIN4) FAMILY PROTEIN"/>
    <property type="match status" value="1"/>
</dbReference>
<feature type="compositionally biased region" description="Basic and acidic residues" evidence="1">
    <location>
        <begin position="73"/>
        <end position="93"/>
    </location>
</feature>
<dbReference type="InterPro" id="IPR040387">
    <property type="entry name" value="RIN4/NOI4"/>
</dbReference>
<feature type="domain" description="RIN4 pathogenic type III effector avirulence factor Avr cleavage site" evidence="2">
    <location>
        <begin position="3"/>
        <end position="31"/>
    </location>
</feature>
<dbReference type="STRING" id="56857.A0A200PSE0"/>
<comment type="caution">
    <text evidence="3">The sequence shown here is derived from an EMBL/GenBank/DDBJ whole genome shotgun (WGS) entry which is preliminary data.</text>
</comment>
<gene>
    <name evidence="3" type="ORF">BVC80_8821g15</name>
</gene>
<feature type="domain" description="RIN4 pathogenic type III effector avirulence factor Avr cleavage site" evidence="2">
    <location>
        <begin position="164"/>
        <end position="198"/>
    </location>
</feature>
<feature type="compositionally biased region" description="Basic and acidic residues" evidence="1">
    <location>
        <begin position="104"/>
        <end position="114"/>
    </location>
</feature>
<dbReference type="PANTHER" id="PTHR33159:SF49">
    <property type="entry name" value="RPM1-INTERACTING PROTEIN 4"/>
    <property type="match status" value="1"/>
</dbReference>
<feature type="region of interest" description="Disordered" evidence="1">
    <location>
        <begin position="29"/>
        <end position="184"/>
    </location>
</feature>
<dbReference type="Proteomes" id="UP000195402">
    <property type="component" value="Unassembled WGS sequence"/>
</dbReference>
<evidence type="ECO:0000313" key="4">
    <source>
        <dbReference type="Proteomes" id="UP000195402"/>
    </source>
</evidence>
<accession>A0A200PSE0</accession>
<sequence>MAKGSHVPKFGNWDSENIPYTTYFENARKDKGTGVKKINPNDPEENPDAFAFGTMGRENDGYYNEIPPSLVTSDRRMTHVAKPNEEHFEREGPIRLNSRNRKSSHSESSSEKSSSDFSLLRQKNRPTKSSQNKIQGEVSNGFSPMSPPTRLKTGTNFTNETRHQKAASVPKFGAWDETDPKSGEGFTIIFNKVKEEKQIAATKFPPIPSEPPNYSKASSSSKSKRCCGLF</sequence>
<protein>
    <submittedName>
        <fullName evidence="3">Pathogenic type III effector avirulence factor Avr cleavage site</fullName>
    </submittedName>
</protein>
<dbReference type="InterPro" id="IPR008700">
    <property type="entry name" value="TypeIII_avirulence_cleave"/>
</dbReference>
<dbReference type="OMA" id="LSKYCCC"/>
<evidence type="ECO:0000256" key="1">
    <source>
        <dbReference type="SAM" id="MobiDB-lite"/>
    </source>
</evidence>
<dbReference type="GO" id="GO:0005886">
    <property type="term" value="C:plasma membrane"/>
    <property type="evidence" value="ECO:0007669"/>
    <property type="project" value="TreeGrafter"/>
</dbReference>
<evidence type="ECO:0000313" key="3">
    <source>
        <dbReference type="EMBL" id="OVA01116.1"/>
    </source>
</evidence>
<dbReference type="OrthoDB" id="765662at2759"/>
<reference evidence="3 4" key="1">
    <citation type="journal article" date="2017" name="Mol. Plant">
        <title>The Genome of Medicinal Plant Macleaya cordata Provides New Insights into Benzylisoquinoline Alkaloids Metabolism.</title>
        <authorList>
            <person name="Liu X."/>
            <person name="Liu Y."/>
            <person name="Huang P."/>
            <person name="Ma Y."/>
            <person name="Qing Z."/>
            <person name="Tang Q."/>
            <person name="Cao H."/>
            <person name="Cheng P."/>
            <person name="Zheng Y."/>
            <person name="Yuan Z."/>
            <person name="Zhou Y."/>
            <person name="Liu J."/>
            <person name="Tang Z."/>
            <person name="Zhuo Y."/>
            <person name="Zhang Y."/>
            <person name="Yu L."/>
            <person name="Huang J."/>
            <person name="Yang P."/>
            <person name="Peng Q."/>
            <person name="Zhang J."/>
            <person name="Jiang W."/>
            <person name="Zhang Z."/>
            <person name="Lin K."/>
            <person name="Ro D.K."/>
            <person name="Chen X."/>
            <person name="Xiong X."/>
            <person name="Shang Y."/>
            <person name="Huang S."/>
            <person name="Zeng J."/>
        </authorList>
    </citation>
    <scope>NUCLEOTIDE SEQUENCE [LARGE SCALE GENOMIC DNA]</scope>
    <source>
        <strain evidence="4">cv. BLH2017</strain>
        <tissue evidence="3">Root</tissue>
    </source>
</reference>
<organism evidence="3 4">
    <name type="scientific">Macleaya cordata</name>
    <name type="common">Five-seeded plume-poppy</name>
    <name type="synonym">Bocconia cordata</name>
    <dbReference type="NCBI Taxonomy" id="56857"/>
    <lineage>
        <taxon>Eukaryota</taxon>
        <taxon>Viridiplantae</taxon>
        <taxon>Streptophyta</taxon>
        <taxon>Embryophyta</taxon>
        <taxon>Tracheophyta</taxon>
        <taxon>Spermatophyta</taxon>
        <taxon>Magnoliopsida</taxon>
        <taxon>Ranunculales</taxon>
        <taxon>Papaveraceae</taxon>
        <taxon>Papaveroideae</taxon>
        <taxon>Macleaya</taxon>
    </lineage>
</organism>
<dbReference type="AlphaFoldDB" id="A0A200PSE0"/>
<feature type="region of interest" description="Disordered" evidence="1">
    <location>
        <begin position="201"/>
        <end position="230"/>
    </location>
</feature>